<dbReference type="EMBL" id="JABXWD010000067">
    <property type="protein sequence ID" value="MBV6341040.1"/>
    <property type="molecule type" value="Genomic_DNA"/>
</dbReference>
<proteinExistence type="predicted"/>
<evidence type="ECO:0000313" key="1">
    <source>
        <dbReference type="EMBL" id="MBV6341040.1"/>
    </source>
</evidence>
<gene>
    <name evidence="1" type="ORF">HWQ67_05535</name>
</gene>
<protein>
    <submittedName>
        <fullName evidence="1">Uncharacterized protein</fullName>
    </submittedName>
</protein>
<keyword evidence="2" id="KW-1185">Reference proteome</keyword>
<accession>A0ABS6RWN8</accession>
<name>A0ABS6RWN8_9BACT</name>
<sequence>MLRCSKCKKKFEEGELNSVIVRDKRGRFVKAVCGACAAQNRPKLNKGYYDKYGFKRVAPWGVDYGDF</sequence>
<reference evidence="1 2" key="1">
    <citation type="journal article" date="2020" name="J Geophys Res Biogeosci">
        <title>Magnetotaxis as an Adaptation to Enable Bacterial Shuttling of Microbial Sulfur and Sulfur Cycling Across Aquatic Oxic#Anoxic Interfaces.</title>
        <authorList>
            <person name="Li J."/>
            <person name="Liu P."/>
            <person name="Wang J."/>
            <person name="Roberts A.P."/>
            <person name="Pan Y."/>
        </authorList>
    </citation>
    <scope>NUCLEOTIDE SEQUENCE [LARGE SCALE GENOMIC DNA]</scope>
    <source>
        <strain evidence="1 2">MYR-1_YQ</strain>
    </source>
</reference>
<comment type="caution">
    <text evidence="1">The sequence shown here is derived from an EMBL/GenBank/DDBJ whole genome shotgun (WGS) entry which is preliminary data.</text>
</comment>
<dbReference type="Proteomes" id="UP001196980">
    <property type="component" value="Unassembled WGS sequence"/>
</dbReference>
<organism evidence="1 2">
    <name type="scientific">Candidatus Magnetobacterium casense</name>
    <dbReference type="NCBI Taxonomy" id="1455061"/>
    <lineage>
        <taxon>Bacteria</taxon>
        <taxon>Pseudomonadati</taxon>
        <taxon>Nitrospirota</taxon>
        <taxon>Thermodesulfovibrionia</taxon>
        <taxon>Thermodesulfovibrionales</taxon>
        <taxon>Candidatus Magnetobacteriaceae</taxon>
        <taxon>Candidatus Magnetobacterium</taxon>
    </lineage>
</organism>
<evidence type="ECO:0000313" key="2">
    <source>
        <dbReference type="Proteomes" id="UP001196980"/>
    </source>
</evidence>
<dbReference type="RefSeq" id="WP_218251653.1">
    <property type="nucleotide sequence ID" value="NZ_JABXWD010000067.1"/>
</dbReference>